<proteinExistence type="predicted"/>
<dbReference type="Proteomes" id="UP000298615">
    <property type="component" value="Chromosome"/>
</dbReference>
<dbReference type="EMBL" id="CP039712">
    <property type="protein sequence ID" value="QCI86182.1"/>
    <property type="molecule type" value="Genomic_DNA"/>
</dbReference>
<keyword evidence="2" id="KW-1185">Reference proteome</keyword>
<dbReference type="AlphaFoldDB" id="A0A4D7CTI7"/>
<reference evidence="1 2" key="1">
    <citation type="submission" date="2019-04" db="EMBL/GenBank/DDBJ databases">
        <title>Vagococcus sp. nov., isolated from faeces of yaks (Bos grunniens).</title>
        <authorList>
            <person name="Ge Y."/>
        </authorList>
    </citation>
    <scope>NUCLEOTIDE SEQUENCE [LARGE SCALE GENOMIC DNA]</scope>
    <source>
        <strain evidence="1 2">MN-17</strain>
    </source>
</reference>
<evidence type="ECO:0000313" key="1">
    <source>
        <dbReference type="EMBL" id="QCI86182.1"/>
    </source>
</evidence>
<evidence type="ECO:0008006" key="3">
    <source>
        <dbReference type="Google" id="ProtNLM"/>
    </source>
</evidence>
<dbReference type="KEGG" id="vao:FA707_04040"/>
<gene>
    <name evidence="1" type="ORF">FA707_04040</name>
</gene>
<protein>
    <recommendedName>
        <fullName evidence="3">DUF4878 domain-containing protein</fullName>
    </recommendedName>
</protein>
<dbReference type="RefSeq" id="WP_136953017.1">
    <property type="nucleotide sequence ID" value="NZ_CP039712.1"/>
</dbReference>
<organism evidence="1 2">
    <name type="scientific">Vagococcus zengguangii</name>
    <dbReference type="NCBI Taxonomy" id="2571750"/>
    <lineage>
        <taxon>Bacteria</taxon>
        <taxon>Bacillati</taxon>
        <taxon>Bacillota</taxon>
        <taxon>Bacilli</taxon>
        <taxon>Lactobacillales</taxon>
        <taxon>Enterococcaceae</taxon>
        <taxon>Vagococcus</taxon>
    </lineage>
</organism>
<evidence type="ECO:0000313" key="2">
    <source>
        <dbReference type="Proteomes" id="UP000298615"/>
    </source>
</evidence>
<name>A0A4D7CTI7_9ENTE</name>
<sequence>MNKKLLYGLAIIGLAILLIQNINKANQVVGSNNEPINEVTIRGKKAKTDEAKKALTLIEKNLEAANNEDMNTYLETVVSSAAKDTTKELQPFFDEYDVENTLISFEVKKASDTEMTIETQQRTINKGKKKYRNHIATVLHTLTKEDGEWKIKQSNMTNSEFITE</sequence>
<accession>A0A4D7CTI7</accession>